<keyword evidence="1" id="KW-0472">Membrane</keyword>
<feature type="transmembrane region" description="Helical" evidence="1">
    <location>
        <begin position="83"/>
        <end position="106"/>
    </location>
</feature>
<reference evidence="3" key="1">
    <citation type="journal article" date="2019" name="Int. J. Syst. Evol. Microbiol.">
        <title>The Global Catalogue of Microorganisms (GCM) 10K type strain sequencing project: providing services to taxonomists for standard genome sequencing and annotation.</title>
        <authorList>
            <consortium name="The Broad Institute Genomics Platform"/>
            <consortium name="The Broad Institute Genome Sequencing Center for Infectious Disease"/>
            <person name="Wu L."/>
            <person name="Ma J."/>
        </authorList>
    </citation>
    <scope>NUCLEOTIDE SEQUENCE [LARGE SCALE GENOMIC DNA]</scope>
    <source>
        <strain evidence="3">CCM 8925</strain>
    </source>
</reference>
<organism evidence="2 3">
    <name type="scientific">Loigolactobacillus binensis</name>
    <dbReference type="NCBI Taxonomy" id="2559922"/>
    <lineage>
        <taxon>Bacteria</taxon>
        <taxon>Bacillati</taxon>
        <taxon>Bacillota</taxon>
        <taxon>Bacilli</taxon>
        <taxon>Lactobacillales</taxon>
        <taxon>Lactobacillaceae</taxon>
        <taxon>Loigolactobacillus</taxon>
    </lineage>
</organism>
<comment type="caution">
    <text evidence="2">The sequence shown here is derived from an EMBL/GenBank/DDBJ whole genome shotgun (WGS) entry which is preliminary data.</text>
</comment>
<keyword evidence="3" id="KW-1185">Reference proteome</keyword>
<evidence type="ECO:0000256" key="1">
    <source>
        <dbReference type="SAM" id="Phobius"/>
    </source>
</evidence>
<keyword evidence="1" id="KW-0812">Transmembrane</keyword>
<evidence type="ECO:0000313" key="3">
    <source>
        <dbReference type="Proteomes" id="UP001597104"/>
    </source>
</evidence>
<feature type="transmembrane region" description="Helical" evidence="1">
    <location>
        <begin position="41"/>
        <end position="62"/>
    </location>
</feature>
<dbReference type="RefSeq" id="WP_137636430.1">
    <property type="nucleotide sequence ID" value="NZ_BJDN01000001.1"/>
</dbReference>
<protein>
    <recommendedName>
        <fullName evidence="4">DUF3899 domain-containing protein</fullName>
    </recommendedName>
</protein>
<sequence length="107" mass="11868">MKITLLFVVGASFAVNAILCQVLLWRLVRLDAAARNIAHPHLAGLLATSGQNGSGLFMYLILRRQREVIAELDDAPKRHHLKIQLTAGFAVMLSLFISFSLILFLLN</sequence>
<evidence type="ECO:0000313" key="2">
    <source>
        <dbReference type="EMBL" id="MFD0898103.1"/>
    </source>
</evidence>
<keyword evidence="1" id="KW-1133">Transmembrane helix</keyword>
<gene>
    <name evidence="2" type="ORF">ACFQZ7_10250</name>
</gene>
<name>A0ABW3ECT7_9LACO</name>
<accession>A0ABW3ECT7</accession>
<proteinExistence type="predicted"/>
<evidence type="ECO:0008006" key="4">
    <source>
        <dbReference type="Google" id="ProtNLM"/>
    </source>
</evidence>
<dbReference type="EMBL" id="JBHTIO010000044">
    <property type="protein sequence ID" value="MFD0898103.1"/>
    <property type="molecule type" value="Genomic_DNA"/>
</dbReference>
<dbReference type="Proteomes" id="UP001597104">
    <property type="component" value="Unassembled WGS sequence"/>
</dbReference>